<dbReference type="Proteomes" id="UP000501690">
    <property type="component" value="Linkage Group LG3"/>
</dbReference>
<dbReference type="InterPro" id="IPR038765">
    <property type="entry name" value="Papain-like_cys_pep_sf"/>
</dbReference>
<dbReference type="PROSITE" id="PS00640">
    <property type="entry name" value="THIOL_PROTEASE_ASN"/>
    <property type="match status" value="1"/>
</dbReference>
<proteinExistence type="inferred from homology"/>
<feature type="transmembrane region" description="Helical" evidence="11">
    <location>
        <begin position="7"/>
        <end position="25"/>
    </location>
</feature>
<dbReference type="InterPro" id="IPR039417">
    <property type="entry name" value="Peptidase_C1A_papain-like"/>
</dbReference>
<evidence type="ECO:0000259" key="12">
    <source>
        <dbReference type="SMART" id="SM00645"/>
    </source>
</evidence>
<evidence type="ECO:0000256" key="10">
    <source>
        <dbReference type="ARBA" id="ARBA00080531"/>
    </source>
</evidence>
<dbReference type="EMBL" id="CP039347">
    <property type="protein sequence ID" value="QCD87554.1"/>
    <property type="molecule type" value="Genomic_DNA"/>
</dbReference>
<dbReference type="InterPro" id="IPR013128">
    <property type="entry name" value="Peptidase_C1A"/>
</dbReference>
<keyword evidence="3" id="KW-0645">Protease</keyword>
<dbReference type="PROSITE" id="PS00139">
    <property type="entry name" value="THIOL_PROTEASE_CYS"/>
    <property type="match status" value="1"/>
</dbReference>
<name>A0A4D6LHC3_VIGUN</name>
<gene>
    <name evidence="14" type="ORF">DEO72_LG3g2091</name>
</gene>
<dbReference type="FunFam" id="3.90.70.10:FF:000023">
    <property type="entry name" value="Senescence-specific cysteine protease SAG39"/>
    <property type="match status" value="1"/>
</dbReference>
<dbReference type="InterPro" id="IPR025660">
    <property type="entry name" value="Pept_his_AS"/>
</dbReference>
<dbReference type="Pfam" id="PF00112">
    <property type="entry name" value="Peptidase_C1"/>
    <property type="match status" value="1"/>
</dbReference>
<comment type="similarity">
    <text evidence="2">Belongs to the peptidase C1 family.</text>
</comment>
<dbReference type="PANTHER" id="PTHR12411">
    <property type="entry name" value="CYSTEINE PROTEASE FAMILY C1-RELATED"/>
    <property type="match status" value="1"/>
</dbReference>
<dbReference type="Gene3D" id="3.90.70.10">
    <property type="entry name" value="Cysteine proteinases"/>
    <property type="match status" value="2"/>
</dbReference>
<accession>A0A4D6LHC3</accession>
<keyword evidence="7" id="KW-1015">Disulfide bond</keyword>
<keyword evidence="15" id="KW-1185">Reference proteome</keyword>
<dbReference type="Pfam" id="PF08246">
    <property type="entry name" value="Inhibitor_I29"/>
    <property type="match status" value="2"/>
</dbReference>
<dbReference type="GO" id="GO:0006508">
    <property type="term" value="P:proteolysis"/>
    <property type="evidence" value="ECO:0007669"/>
    <property type="project" value="UniProtKB-KW"/>
</dbReference>
<keyword evidence="4" id="KW-0732">Signal</keyword>
<dbReference type="InterPro" id="IPR013201">
    <property type="entry name" value="Prot_inhib_I29"/>
</dbReference>
<evidence type="ECO:0000256" key="2">
    <source>
        <dbReference type="ARBA" id="ARBA00008455"/>
    </source>
</evidence>
<keyword evidence="11" id="KW-0812">Transmembrane</keyword>
<evidence type="ECO:0000256" key="3">
    <source>
        <dbReference type="ARBA" id="ARBA00022670"/>
    </source>
</evidence>
<evidence type="ECO:0000313" key="14">
    <source>
        <dbReference type="EMBL" id="QCD87554.1"/>
    </source>
</evidence>
<protein>
    <recommendedName>
        <fullName evidence="9">Vignain</fullName>
    </recommendedName>
    <alternativeName>
        <fullName evidence="10">Bean endopeptidase</fullName>
    </alternativeName>
</protein>
<keyword evidence="11" id="KW-1133">Transmembrane helix</keyword>
<organism evidence="14 15">
    <name type="scientific">Vigna unguiculata</name>
    <name type="common">Cowpea</name>
    <dbReference type="NCBI Taxonomy" id="3917"/>
    <lineage>
        <taxon>Eukaryota</taxon>
        <taxon>Viridiplantae</taxon>
        <taxon>Streptophyta</taxon>
        <taxon>Embryophyta</taxon>
        <taxon>Tracheophyta</taxon>
        <taxon>Spermatophyta</taxon>
        <taxon>Magnoliopsida</taxon>
        <taxon>eudicotyledons</taxon>
        <taxon>Gunneridae</taxon>
        <taxon>Pentapetalae</taxon>
        <taxon>rosids</taxon>
        <taxon>fabids</taxon>
        <taxon>Fabales</taxon>
        <taxon>Fabaceae</taxon>
        <taxon>Papilionoideae</taxon>
        <taxon>50 kb inversion clade</taxon>
        <taxon>NPAAA clade</taxon>
        <taxon>indigoferoid/millettioid clade</taxon>
        <taxon>Phaseoleae</taxon>
        <taxon>Vigna</taxon>
    </lineage>
</organism>
<evidence type="ECO:0000313" key="15">
    <source>
        <dbReference type="Proteomes" id="UP000501690"/>
    </source>
</evidence>
<dbReference type="SMART" id="SM00645">
    <property type="entry name" value="Pept_C1"/>
    <property type="match status" value="1"/>
</dbReference>
<dbReference type="AlphaFoldDB" id="A0A4D6LHC3"/>
<evidence type="ECO:0000256" key="7">
    <source>
        <dbReference type="ARBA" id="ARBA00023157"/>
    </source>
</evidence>
<comment type="subcellular location">
    <subcellularLocation>
        <location evidence="1">Endoplasmic reticulum lumen</location>
    </subcellularLocation>
</comment>
<sequence length="458" mass="51573">MVAKNQFYHISLTLLFCMGFWGFQVTCRTLQDVSMYERHEEWMSRYGIVYKDPQEREKRFRIFKQNVKYIEASNNAANKPYQLGTNQFADLTNEEFVARRNRFKGHMCSSIIRSTTFKYENVTAVPTTVDWRQKGAVTPVKNQGQCDVSMYERHEEWMSRYGIVYKDPQEREKRFRIFKQNVKYIEASNNAANKPYQLGTNQFADLTNEEFVARRNRFKGHMCSSIIRSTTFKYENVTAVPTTVDWRQKGAVTPVKNQGQCGCCWAFSAVAATEGIHALTTGKLISLSEQELVDCDTKGVDQGCEGGFMDDAFKFIIKNHGLNTEANYPYKGVDGKCNAKAEAIDAATITGYEDVPVNNENALQKAVANQPVSVAIDASGSDFQFYKSGVFTGSCGTELDHGVTAVGYGISNDGGKYWLVKNSWGTEWGEEGYIRMQRGVAAQEGLCGIAMMASYPTA</sequence>
<dbReference type="PRINTS" id="PR00705">
    <property type="entry name" value="PAPAIN"/>
</dbReference>
<dbReference type="GO" id="GO:0008234">
    <property type="term" value="F:cysteine-type peptidase activity"/>
    <property type="evidence" value="ECO:0007669"/>
    <property type="project" value="UniProtKB-KW"/>
</dbReference>
<evidence type="ECO:0000256" key="4">
    <source>
        <dbReference type="ARBA" id="ARBA00022729"/>
    </source>
</evidence>
<dbReference type="CDD" id="cd02248">
    <property type="entry name" value="Peptidase_C1A"/>
    <property type="match status" value="1"/>
</dbReference>
<evidence type="ECO:0000256" key="11">
    <source>
        <dbReference type="SAM" id="Phobius"/>
    </source>
</evidence>
<dbReference type="SUPFAM" id="SSF54001">
    <property type="entry name" value="Cysteine proteinases"/>
    <property type="match status" value="2"/>
</dbReference>
<keyword evidence="5" id="KW-0378">Hydrolase</keyword>
<evidence type="ECO:0000256" key="6">
    <source>
        <dbReference type="ARBA" id="ARBA00022807"/>
    </source>
</evidence>
<feature type="domain" description="Peptidase C1A papain C-terminal" evidence="12">
    <location>
        <begin position="240"/>
        <end position="457"/>
    </location>
</feature>
<keyword evidence="11" id="KW-0472">Membrane</keyword>
<evidence type="ECO:0000256" key="1">
    <source>
        <dbReference type="ARBA" id="ARBA00004319"/>
    </source>
</evidence>
<dbReference type="InterPro" id="IPR000169">
    <property type="entry name" value="Pept_cys_AS"/>
</dbReference>
<dbReference type="InterPro" id="IPR000668">
    <property type="entry name" value="Peptidase_C1A_C"/>
</dbReference>
<dbReference type="Gene3D" id="1.10.287.2250">
    <property type="match status" value="1"/>
</dbReference>
<keyword evidence="6" id="KW-0788">Thiol protease</keyword>
<dbReference type="SMART" id="SM00848">
    <property type="entry name" value="Inhibitor_I29"/>
    <property type="match status" value="2"/>
</dbReference>
<reference evidence="14 15" key="1">
    <citation type="submission" date="2019-04" db="EMBL/GenBank/DDBJ databases">
        <title>An improved genome assembly and genetic linkage map for asparagus bean, Vigna unguiculata ssp. sesquipedialis.</title>
        <authorList>
            <person name="Xia Q."/>
            <person name="Zhang R."/>
            <person name="Dong Y."/>
        </authorList>
    </citation>
    <scope>NUCLEOTIDE SEQUENCE [LARGE SCALE GENOMIC DNA]</scope>
    <source>
        <tissue evidence="14">Leaf</tissue>
    </source>
</reference>
<evidence type="ECO:0000256" key="9">
    <source>
        <dbReference type="ARBA" id="ARBA00069575"/>
    </source>
</evidence>
<evidence type="ECO:0000259" key="13">
    <source>
        <dbReference type="SMART" id="SM00848"/>
    </source>
</evidence>
<evidence type="ECO:0000256" key="8">
    <source>
        <dbReference type="ARBA" id="ARBA00023180"/>
    </source>
</evidence>
<dbReference type="GO" id="GO:0005788">
    <property type="term" value="C:endoplasmic reticulum lumen"/>
    <property type="evidence" value="ECO:0007669"/>
    <property type="project" value="UniProtKB-SubCell"/>
</dbReference>
<dbReference type="InterPro" id="IPR025661">
    <property type="entry name" value="Pept_asp_AS"/>
</dbReference>
<evidence type="ECO:0000256" key="5">
    <source>
        <dbReference type="ARBA" id="ARBA00022801"/>
    </source>
</evidence>
<keyword evidence="8" id="KW-0325">Glycoprotein</keyword>
<dbReference type="PROSITE" id="PS00639">
    <property type="entry name" value="THIOL_PROTEASE_HIS"/>
    <property type="match status" value="1"/>
</dbReference>
<feature type="domain" description="Cathepsin propeptide inhibitor" evidence="13">
    <location>
        <begin position="154"/>
        <end position="211"/>
    </location>
</feature>
<feature type="domain" description="Cathepsin propeptide inhibitor" evidence="13">
    <location>
        <begin position="39"/>
        <end position="96"/>
    </location>
</feature>